<evidence type="ECO:0000313" key="1">
    <source>
        <dbReference type="EMBL" id="CCO48572.1"/>
    </source>
</evidence>
<evidence type="ECO:0008006" key="3">
    <source>
        <dbReference type="Google" id="ProtNLM"/>
    </source>
</evidence>
<accession>A0AAV2VV58</accession>
<comment type="caution">
    <text evidence="1">The sequence shown here is derived from an EMBL/GenBank/DDBJ whole genome shotgun (WGS) entry which is preliminary data.</text>
</comment>
<dbReference type="AlphaFoldDB" id="A0AAV2VV58"/>
<name>A0AAV2VV58_9VIBR</name>
<organism evidence="1 2">
    <name type="scientific">Vibrio nigripulchritudo SOn1</name>
    <dbReference type="NCBI Taxonomy" id="1238450"/>
    <lineage>
        <taxon>Bacteria</taxon>
        <taxon>Pseudomonadati</taxon>
        <taxon>Pseudomonadota</taxon>
        <taxon>Gammaproteobacteria</taxon>
        <taxon>Vibrionales</taxon>
        <taxon>Vibrionaceae</taxon>
        <taxon>Vibrio</taxon>
    </lineage>
</organism>
<reference evidence="1 2" key="1">
    <citation type="journal article" date="2013" name="ISME J.">
        <title>Comparative genomics of pathogenic lineages of Vibrio nigripulchritudo identifies virulence-associated traits.</title>
        <authorList>
            <person name="Goudenege D."/>
            <person name="Labreuche Y."/>
            <person name="Krin E."/>
            <person name="Ansquer D."/>
            <person name="Mangenot S."/>
            <person name="Calteau A."/>
            <person name="Medigue C."/>
            <person name="Mazel D."/>
            <person name="Polz M.F."/>
            <person name="Le Roux F."/>
        </authorList>
    </citation>
    <scope>NUCLEOTIDE SEQUENCE [LARGE SCALE GENOMIC DNA]</scope>
    <source>
        <strain evidence="1 2">SOn1</strain>
    </source>
</reference>
<proteinExistence type="predicted"/>
<dbReference type="Proteomes" id="UP000018211">
    <property type="component" value="Unassembled WGS sequence"/>
</dbReference>
<dbReference type="Pfam" id="PF09912">
    <property type="entry name" value="DUF2141"/>
    <property type="match status" value="1"/>
</dbReference>
<dbReference type="InterPro" id="IPR018673">
    <property type="entry name" value="DUF2141"/>
</dbReference>
<evidence type="ECO:0000313" key="2">
    <source>
        <dbReference type="Proteomes" id="UP000018211"/>
    </source>
</evidence>
<dbReference type="RefSeq" id="WP_022613015.1">
    <property type="nucleotide sequence ID" value="NZ_LK391965.1"/>
</dbReference>
<gene>
    <name evidence="1" type="ORF">VIBNISOn1_560108</name>
</gene>
<protein>
    <recommendedName>
        <fullName evidence="3">DUF2141 domain-containing protein</fullName>
    </recommendedName>
</protein>
<sequence>MNKKTVAIGVGIMSVIFEANSVEIEVTGIETSRGGNVIVFIFGEQGFPKKHEQALQRQVKTELKPTMTFEFEIPQQEIAIKVLHDEDQNGKVTKNWTGIYPAEGLGFSKEQKVTLTGAPIYRKSRLEREEFSSGVSIQVVYP</sequence>
<dbReference type="EMBL" id="CAOF01000149">
    <property type="protein sequence ID" value="CCO48572.1"/>
    <property type="molecule type" value="Genomic_DNA"/>
</dbReference>